<proteinExistence type="predicted"/>
<organism evidence="1 2">
    <name type="scientific">Candidatus Electronema aureum</name>
    <dbReference type="NCBI Taxonomy" id="2005002"/>
    <lineage>
        <taxon>Bacteria</taxon>
        <taxon>Pseudomonadati</taxon>
        <taxon>Thermodesulfobacteriota</taxon>
        <taxon>Desulfobulbia</taxon>
        <taxon>Desulfobulbales</taxon>
        <taxon>Desulfobulbaceae</taxon>
        <taxon>Candidatus Electronema</taxon>
    </lineage>
</organism>
<gene>
    <name evidence="1" type="ORF">CDV28_10488</name>
</gene>
<dbReference type="Gene3D" id="3.10.20.30">
    <property type="match status" value="1"/>
</dbReference>
<dbReference type="InterPro" id="IPR016155">
    <property type="entry name" value="Mopterin_synth/thiamin_S_b"/>
</dbReference>
<dbReference type="InterPro" id="IPR012675">
    <property type="entry name" value="Beta-grasp_dom_sf"/>
</dbReference>
<dbReference type="EMBL" id="NQJD01000004">
    <property type="protein sequence ID" value="TAA75742.1"/>
    <property type="molecule type" value="Genomic_DNA"/>
</dbReference>
<dbReference type="Proteomes" id="UP000316238">
    <property type="component" value="Unassembled WGS sequence"/>
</dbReference>
<protein>
    <submittedName>
        <fullName evidence="1">Sulfur carrier protein</fullName>
    </submittedName>
</protein>
<dbReference type="PANTHER" id="PTHR34472">
    <property type="entry name" value="SULFUR CARRIER PROTEIN THIS"/>
    <property type="match status" value="1"/>
</dbReference>
<name>A0A521G3Y9_9BACT</name>
<accession>A0A521G3Y9</accession>
<dbReference type="CDD" id="cd00565">
    <property type="entry name" value="Ubl_ThiS"/>
    <property type="match status" value="1"/>
</dbReference>
<dbReference type="NCBIfam" id="TIGR01683">
    <property type="entry name" value="thiS"/>
    <property type="match status" value="1"/>
</dbReference>
<dbReference type="AlphaFoldDB" id="A0A521G3Y9"/>
<comment type="caution">
    <text evidence="1">The sequence shown here is derived from an EMBL/GenBank/DDBJ whole genome shotgun (WGS) entry which is preliminary data.</text>
</comment>
<dbReference type="SUPFAM" id="SSF54285">
    <property type="entry name" value="MoaD/ThiS"/>
    <property type="match status" value="1"/>
</dbReference>
<reference evidence="1" key="1">
    <citation type="submission" date="2017-07" db="EMBL/GenBank/DDBJ databases">
        <title>The cable genome - Insights into the physiology and evolution of filamentous bacteria capable of sulfide oxidation via long distance electron transfer.</title>
        <authorList>
            <person name="Thorup C."/>
            <person name="Bjerg J.T."/>
            <person name="Schreiber L."/>
            <person name="Nielsen L.P."/>
            <person name="Kjeldsen K.U."/>
            <person name="Boesen T."/>
            <person name="Boggild A."/>
            <person name="Meysman F."/>
            <person name="Geelhoed J."/>
            <person name="Schramm A."/>
        </authorList>
    </citation>
    <scope>NUCLEOTIDE SEQUENCE [LARGE SCALE GENOMIC DNA]</scope>
    <source>
        <strain evidence="1">GS</strain>
    </source>
</reference>
<evidence type="ECO:0000313" key="1">
    <source>
        <dbReference type="EMBL" id="TAA75742.1"/>
    </source>
</evidence>
<dbReference type="PANTHER" id="PTHR34472:SF1">
    <property type="entry name" value="SULFUR CARRIER PROTEIN THIS"/>
    <property type="match status" value="1"/>
</dbReference>
<dbReference type="Pfam" id="PF02597">
    <property type="entry name" value="ThiS"/>
    <property type="match status" value="1"/>
</dbReference>
<sequence>MHITLNGQFTATAALTLLDMINEQGFVPDAVIAEVNFELIKRDRWQQHLLHEGDTVELLSFVGGG</sequence>
<keyword evidence="2" id="KW-1185">Reference proteome</keyword>
<evidence type="ECO:0000313" key="2">
    <source>
        <dbReference type="Proteomes" id="UP000316238"/>
    </source>
</evidence>
<dbReference type="InterPro" id="IPR010035">
    <property type="entry name" value="Thi_S"/>
</dbReference>
<dbReference type="InterPro" id="IPR003749">
    <property type="entry name" value="ThiS/MoaD-like"/>
</dbReference>